<proteinExistence type="predicted"/>
<dbReference type="SUPFAM" id="SSF53098">
    <property type="entry name" value="Ribonuclease H-like"/>
    <property type="match status" value="1"/>
</dbReference>
<dbReference type="Gene3D" id="3.30.420.10">
    <property type="entry name" value="Ribonuclease H-like superfamily/Ribonuclease H"/>
    <property type="match status" value="1"/>
</dbReference>
<dbReference type="InterPro" id="IPR013520">
    <property type="entry name" value="Ribonucl_H"/>
</dbReference>
<name>A0A1I6WC63_9ACTN</name>
<reference evidence="3" key="1">
    <citation type="submission" date="2016-10" db="EMBL/GenBank/DDBJ databases">
        <authorList>
            <person name="Varghese N."/>
            <person name="Submissions S."/>
        </authorList>
    </citation>
    <scope>NUCLEOTIDE SEQUENCE [LARGE SCALE GENOMIC DNA]</scope>
    <source>
        <strain evidence="3">CGMCC 4.7047</strain>
    </source>
</reference>
<evidence type="ECO:0000313" key="3">
    <source>
        <dbReference type="Proteomes" id="UP000198873"/>
    </source>
</evidence>
<dbReference type="PANTHER" id="PTHR30231">
    <property type="entry name" value="DNA POLYMERASE III SUBUNIT EPSILON"/>
    <property type="match status" value="1"/>
</dbReference>
<sequence length="442" mass="48361">MSSRPAPSGAPIRFVDGIPMYAAGEAPADLLTSDQLREQRLRPARGQRPAAYVTAHPDAAGAIRFTALYDPAAAERMRALSPGQQRAMAARRTCPRCGTVGTELIRRDVGVCADCAEAVRRRRVEERRRACTGCGRPATRPYPAGHRRCTVCALYYALWEQGEAGRAEEWARTCPGLGDGHPCGTVTATVAEVAARLREYGGWEPTPCARCAAELDRRAEASDRAWEESHLDPAGHRRREVAGVQAWAREVLADPRAVVLDTETTGKDRDSRIVEFTALTTGGDILLDTLVDPGVPIPARATAVHGIRDQDVAGAPALPDLLPRLSRILRSSTRIVAYNAPFDRQRLRYEAHLHHQARATGGHHAPEYGIHPAAAAFVAGRWQCAMRAYSTWFGEPHRDGDGYRWQPLGGGHRALGDCRAVLDRLHRMLGDPPSHDPLDGYW</sequence>
<dbReference type="GO" id="GO:0003676">
    <property type="term" value="F:nucleic acid binding"/>
    <property type="evidence" value="ECO:0007669"/>
    <property type="project" value="InterPro"/>
</dbReference>
<dbReference type="PANTHER" id="PTHR30231:SF37">
    <property type="entry name" value="EXODEOXYRIBONUCLEASE 10"/>
    <property type="match status" value="1"/>
</dbReference>
<dbReference type="EMBL" id="FPAB01000016">
    <property type="protein sequence ID" value="SFT23144.1"/>
    <property type="molecule type" value="Genomic_DNA"/>
</dbReference>
<dbReference type="AlphaFoldDB" id="A0A1I6WC63"/>
<dbReference type="CDD" id="cd06127">
    <property type="entry name" value="DEDDh"/>
    <property type="match status" value="1"/>
</dbReference>
<dbReference type="GO" id="GO:0045004">
    <property type="term" value="P:DNA replication proofreading"/>
    <property type="evidence" value="ECO:0007669"/>
    <property type="project" value="TreeGrafter"/>
</dbReference>
<dbReference type="InterPro" id="IPR012337">
    <property type="entry name" value="RNaseH-like_sf"/>
</dbReference>
<dbReference type="Proteomes" id="UP000198873">
    <property type="component" value="Unassembled WGS sequence"/>
</dbReference>
<organism evidence="2 3">
    <name type="scientific">Streptomyces harbinensis</name>
    <dbReference type="NCBI Taxonomy" id="1176198"/>
    <lineage>
        <taxon>Bacteria</taxon>
        <taxon>Bacillati</taxon>
        <taxon>Actinomycetota</taxon>
        <taxon>Actinomycetes</taxon>
        <taxon>Kitasatosporales</taxon>
        <taxon>Streptomycetaceae</taxon>
        <taxon>Streptomyces</taxon>
    </lineage>
</organism>
<dbReference type="InterPro" id="IPR036397">
    <property type="entry name" value="RNaseH_sf"/>
</dbReference>
<dbReference type="GO" id="GO:0008408">
    <property type="term" value="F:3'-5' exonuclease activity"/>
    <property type="evidence" value="ECO:0007669"/>
    <property type="project" value="TreeGrafter"/>
</dbReference>
<gene>
    <name evidence="2" type="ORF">SAMN05444716_11641</name>
</gene>
<dbReference type="Pfam" id="PF00929">
    <property type="entry name" value="RNase_T"/>
    <property type="match status" value="1"/>
</dbReference>
<accession>A0A1I6WC63</accession>
<evidence type="ECO:0000313" key="2">
    <source>
        <dbReference type="EMBL" id="SFT23144.1"/>
    </source>
</evidence>
<dbReference type="GO" id="GO:0005829">
    <property type="term" value="C:cytosol"/>
    <property type="evidence" value="ECO:0007669"/>
    <property type="project" value="TreeGrafter"/>
</dbReference>
<evidence type="ECO:0000259" key="1">
    <source>
        <dbReference type="SMART" id="SM00479"/>
    </source>
</evidence>
<protein>
    <submittedName>
        <fullName evidence="2">DNA polymerase III, epsilon subunit</fullName>
    </submittedName>
</protein>
<dbReference type="STRING" id="1176198.SAMN05444716_11641"/>
<dbReference type="SMART" id="SM00479">
    <property type="entry name" value="EXOIII"/>
    <property type="match status" value="1"/>
</dbReference>
<dbReference type="RefSeq" id="WP_093844520.1">
    <property type="nucleotide sequence ID" value="NZ_FPAB01000016.1"/>
</dbReference>
<keyword evidence="3" id="KW-1185">Reference proteome</keyword>
<feature type="domain" description="Exonuclease" evidence="1">
    <location>
        <begin position="256"/>
        <end position="434"/>
    </location>
</feature>